<feature type="region of interest" description="Disordered" evidence="2">
    <location>
        <begin position="184"/>
        <end position="247"/>
    </location>
</feature>
<protein>
    <submittedName>
        <fullName evidence="3">Uncharacterized protein</fullName>
    </submittedName>
</protein>
<reference evidence="3" key="1">
    <citation type="submission" date="2020-03" db="EMBL/GenBank/DDBJ databases">
        <title>A high-quality chromosome-level genome assembly of a woody plant with both climbing and erect habits, Rhamnella rubrinervis.</title>
        <authorList>
            <person name="Lu Z."/>
            <person name="Yang Y."/>
            <person name="Zhu X."/>
            <person name="Sun Y."/>
        </authorList>
    </citation>
    <scope>NUCLEOTIDE SEQUENCE</scope>
    <source>
        <strain evidence="3">BYM</strain>
        <tissue evidence="3">Leaf</tissue>
    </source>
</reference>
<proteinExistence type="predicted"/>
<sequence length="247" mass="28226">MAYLKERVKMIFPLFNPKYQLYTPTSVIAVLQGPSKRQAQPIPEGIPLPILEVPYTHIFEGRIRLLYGEPTDLLWASYPTVDIEKMKLAQNCRFLYEGWYKVDNTFRKKNTALNNLTATNKILEKEVQCLKKIMTKVASERDEVHIRATAWPCKKKNVYPKGVEDAFLQARKDMIYRFKAGETSWPTPELSEDEGGDNESSEISFGKDKPEENEKNVEKGPPPSQRGPPPLAKTPSLKQWNCPGPRG</sequence>
<dbReference type="Proteomes" id="UP000796880">
    <property type="component" value="Unassembled WGS sequence"/>
</dbReference>
<accession>A0A8K0H557</accession>
<feature type="compositionally biased region" description="Acidic residues" evidence="2">
    <location>
        <begin position="190"/>
        <end position="200"/>
    </location>
</feature>
<feature type="compositionally biased region" description="Basic and acidic residues" evidence="2">
    <location>
        <begin position="205"/>
        <end position="218"/>
    </location>
</feature>
<gene>
    <name evidence="3" type="ORF">FNV43_RR10995</name>
</gene>
<keyword evidence="4" id="KW-1185">Reference proteome</keyword>
<comment type="caution">
    <text evidence="3">The sequence shown here is derived from an EMBL/GenBank/DDBJ whole genome shotgun (WGS) entry which is preliminary data.</text>
</comment>
<name>A0A8K0H557_9ROSA</name>
<dbReference type="AlphaFoldDB" id="A0A8K0H557"/>
<organism evidence="3 4">
    <name type="scientific">Rhamnella rubrinervis</name>
    <dbReference type="NCBI Taxonomy" id="2594499"/>
    <lineage>
        <taxon>Eukaryota</taxon>
        <taxon>Viridiplantae</taxon>
        <taxon>Streptophyta</taxon>
        <taxon>Embryophyta</taxon>
        <taxon>Tracheophyta</taxon>
        <taxon>Spermatophyta</taxon>
        <taxon>Magnoliopsida</taxon>
        <taxon>eudicotyledons</taxon>
        <taxon>Gunneridae</taxon>
        <taxon>Pentapetalae</taxon>
        <taxon>rosids</taxon>
        <taxon>fabids</taxon>
        <taxon>Rosales</taxon>
        <taxon>Rhamnaceae</taxon>
        <taxon>rhamnoid group</taxon>
        <taxon>Rhamneae</taxon>
        <taxon>Rhamnella</taxon>
    </lineage>
</organism>
<evidence type="ECO:0000256" key="2">
    <source>
        <dbReference type="SAM" id="MobiDB-lite"/>
    </source>
</evidence>
<feature type="coiled-coil region" evidence="1">
    <location>
        <begin position="106"/>
        <end position="133"/>
    </location>
</feature>
<dbReference type="EMBL" id="VOIH02000005">
    <property type="protein sequence ID" value="KAF3445818.1"/>
    <property type="molecule type" value="Genomic_DNA"/>
</dbReference>
<keyword evidence="1" id="KW-0175">Coiled coil</keyword>
<evidence type="ECO:0000256" key="1">
    <source>
        <dbReference type="SAM" id="Coils"/>
    </source>
</evidence>
<evidence type="ECO:0000313" key="4">
    <source>
        <dbReference type="Proteomes" id="UP000796880"/>
    </source>
</evidence>
<feature type="compositionally biased region" description="Pro residues" evidence="2">
    <location>
        <begin position="220"/>
        <end position="232"/>
    </location>
</feature>
<evidence type="ECO:0000313" key="3">
    <source>
        <dbReference type="EMBL" id="KAF3445818.1"/>
    </source>
</evidence>